<organism evidence="2 3">
    <name type="scientific">Flavisolibacter ginsenosidimutans</name>
    <dbReference type="NCBI Taxonomy" id="661481"/>
    <lineage>
        <taxon>Bacteria</taxon>
        <taxon>Pseudomonadati</taxon>
        <taxon>Bacteroidota</taxon>
        <taxon>Chitinophagia</taxon>
        <taxon>Chitinophagales</taxon>
        <taxon>Chitinophagaceae</taxon>
        <taxon>Flavisolibacter</taxon>
    </lineage>
</organism>
<dbReference type="SUPFAM" id="SSF54593">
    <property type="entry name" value="Glyoxalase/Bleomycin resistance protein/Dihydroxybiphenyl dioxygenase"/>
    <property type="match status" value="1"/>
</dbReference>
<dbReference type="Proteomes" id="UP000321204">
    <property type="component" value="Chromosome"/>
</dbReference>
<accession>A0A5B8UK87</accession>
<evidence type="ECO:0000313" key="3">
    <source>
        <dbReference type="Proteomes" id="UP000321204"/>
    </source>
</evidence>
<protein>
    <submittedName>
        <fullName evidence="2">Glyoxalase/bleomycin resistance/extradiol dioxygenase family protein</fullName>
    </submittedName>
</protein>
<dbReference type="RefSeq" id="WP_146787119.1">
    <property type="nucleotide sequence ID" value="NZ_BAABIO010000001.1"/>
</dbReference>
<name>A0A5B8UK87_9BACT</name>
<keyword evidence="3" id="KW-1185">Reference proteome</keyword>
<reference evidence="2 3" key="1">
    <citation type="journal article" date="2015" name="Int. J. Syst. Evol. Microbiol.">
        <title>Flavisolibacter ginsenosidimutans sp. nov., with ginsenoside-converting activity isolated from soil used for cultivating ginseng.</title>
        <authorList>
            <person name="Zhao Y."/>
            <person name="Liu Q."/>
            <person name="Kang M.S."/>
            <person name="Jin F."/>
            <person name="Yu H."/>
            <person name="Im W.T."/>
        </authorList>
    </citation>
    <scope>NUCLEOTIDE SEQUENCE [LARGE SCALE GENOMIC DNA]</scope>
    <source>
        <strain evidence="2 3">Gsoil 636</strain>
    </source>
</reference>
<dbReference type="GO" id="GO:0051213">
    <property type="term" value="F:dioxygenase activity"/>
    <property type="evidence" value="ECO:0007669"/>
    <property type="project" value="UniProtKB-KW"/>
</dbReference>
<dbReference type="OrthoDB" id="66829at2"/>
<dbReference type="AlphaFoldDB" id="A0A5B8UK87"/>
<gene>
    <name evidence="2" type="ORF">FSB75_11175</name>
</gene>
<evidence type="ECO:0000256" key="1">
    <source>
        <dbReference type="ARBA" id="ARBA00023251"/>
    </source>
</evidence>
<keyword evidence="2" id="KW-0223">Dioxygenase</keyword>
<keyword evidence="2" id="KW-0560">Oxidoreductase</keyword>
<keyword evidence="1" id="KW-0046">Antibiotic resistance</keyword>
<sequence length="121" mass="13657">MQTEILGVIPVLPSADIARDIAWYKEKAGFETSYSDTMYAVLYRGKICLHLQWHADTEDDPLLGGSVIRIGTKNIKPLFDEFVGRGTVSQTAFKTKTSWGTNEFGFFDLNKNAIFIMEDIE</sequence>
<dbReference type="GO" id="GO:0046677">
    <property type="term" value="P:response to antibiotic"/>
    <property type="evidence" value="ECO:0007669"/>
    <property type="project" value="UniProtKB-KW"/>
</dbReference>
<dbReference type="EMBL" id="CP042433">
    <property type="protein sequence ID" value="QEC56430.1"/>
    <property type="molecule type" value="Genomic_DNA"/>
</dbReference>
<dbReference type="InterPro" id="IPR000335">
    <property type="entry name" value="Bleomycin-R"/>
</dbReference>
<evidence type="ECO:0000313" key="2">
    <source>
        <dbReference type="EMBL" id="QEC56430.1"/>
    </source>
</evidence>
<dbReference type="Gene3D" id="3.10.180.10">
    <property type="entry name" value="2,3-Dihydroxybiphenyl 1,2-Dioxygenase, domain 1"/>
    <property type="match status" value="1"/>
</dbReference>
<dbReference type="PRINTS" id="PR00311">
    <property type="entry name" value="BLEOMYCINRST"/>
</dbReference>
<proteinExistence type="predicted"/>
<dbReference type="InterPro" id="IPR029068">
    <property type="entry name" value="Glyas_Bleomycin-R_OHBP_Dase"/>
</dbReference>
<dbReference type="KEGG" id="fgg:FSB75_11175"/>